<dbReference type="KEGG" id="abm:ABSDF1533"/>
<dbReference type="PANTHER" id="PTHR32322">
    <property type="entry name" value="INNER MEMBRANE TRANSPORTER"/>
    <property type="match status" value="1"/>
</dbReference>
<dbReference type="InterPro" id="IPR050638">
    <property type="entry name" value="AA-Vitamin_Transporters"/>
</dbReference>
<comment type="similarity">
    <text evidence="2">Belongs to the EamA transporter family.</text>
</comment>
<feature type="transmembrane region" description="Helical" evidence="6">
    <location>
        <begin position="107"/>
        <end position="127"/>
    </location>
</feature>
<dbReference type="Pfam" id="PF00892">
    <property type="entry name" value="EamA"/>
    <property type="match status" value="2"/>
</dbReference>
<feature type="domain" description="EamA" evidence="7">
    <location>
        <begin position="16"/>
        <end position="147"/>
    </location>
</feature>
<evidence type="ECO:0000256" key="4">
    <source>
        <dbReference type="ARBA" id="ARBA00022989"/>
    </source>
</evidence>
<dbReference type="SUPFAM" id="SSF103481">
    <property type="entry name" value="Multidrug resistance efflux transporter EmrE"/>
    <property type="match status" value="2"/>
</dbReference>
<evidence type="ECO:0000256" key="2">
    <source>
        <dbReference type="ARBA" id="ARBA00007362"/>
    </source>
</evidence>
<feature type="transmembrane region" description="Helical" evidence="6">
    <location>
        <begin position="223"/>
        <end position="245"/>
    </location>
</feature>
<dbReference type="EMBL" id="CU468230">
    <property type="protein sequence ID" value="CAP00873.1"/>
    <property type="molecule type" value="Genomic_DNA"/>
</dbReference>
<feature type="transmembrane region" description="Helical" evidence="6">
    <location>
        <begin position="158"/>
        <end position="179"/>
    </location>
</feature>
<evidence type="ECO:0000256" key="5">
    <source>
        <dbReference type="ARBA" id="ARBA00023136"/>
    </source>
</evidence>
<sequence>MTHTAVANVKLNWTYFCLILASTFLQGSSFVATKILLSSMSPLWVATIRFFIAALSLLPLIIYRYFKNPISLFNIPWLKLFVIGLFQTAGVMAFLNIGLGYTSPSTAAILMASNPLLVVILAMLILGERISIRALVGLIVAFIGVVICIGLGNTNSGGIGRGEVLVILASSCWAIATIINKKFNLHLDPWVITFWQMLLGSLVLFLVALFSQQPFTLPTTESMWLTFLWLAIPASTGAMGLWFAALKIGGAIHTSGFLFLCPLFSAIITYFVLGTVLTSQELIGGFLIGTGIYVLSRYR</sequence>
<feature type="transmembrane region" description="Helical" evidence="6">
    <location>
        <begin position="134"/>
        <end position="152"/>
    </location>
</feature>
<keyword evidence="3 6" id="KW-0812">Transmembrane</keyword>
<feature type="transmembrane region" description="Helical" evidence="6">
    <location>
        <begin position="191"/>
        <end position="211"/>
    </location>
</feature>
<evidence type="ECO:0000256" key="3">
    <source>
        <dbReference type="ARBA" id="ARBA00022692"/>
    </source>
</evidence>
<dbReference type="InterPro" id="IPR000620">
    <property type="entry name" value="EamA_dom"/>
</dbReference>
<dbReference type="PANTHER" id="PTHR32322:SF2">
    <property type="entry name" value="EAMA DOMAIN-CONTAINING PROTEIN"/>
    <property type="match status" value="1"/>
</dbReference>
<evidence type="ECO:0000313" key="8">
    <source>
        <dbReference type="EMBL" id="CAP00873.1"/>
    </source>
</evidence>
<feature type="transmembrane region" description="Helical" evidence="6">
    <location>
        <begin position="257"/>
        <end position="276"/>
    </location>
</feature>
<feature type="domain" description="EamA" evidence="7">
    <location>
        <begin position="161"/>
        <end position="296"/>
    </location>
</feature>
<organism evidence="8 9">
    <name type="scientific">Acinetobacter baumannii (strain SDF)</name>
    <dbReference type="NCBI Taxonomy" id="509170"/>
    <lineage>
        <taxon>Bacteria</taxon>
        <taxon>Pseudomonadati</taxon>
        <taxon>Pseudomonadota</taxon>
        <taxon>Gammaproteobacteria</taxon>
        <taxon>Moraxellales</taxon>
        <taxon>Moraxellaceae</taxon>
        <taxon>Acinetobacter</taxon>
        <taxon>Acinetobacter calcoaceticus/baumannii complex</taxon>
    </lineage>
</organism>
<evidence type="ECO:0000256" key="1">
    <source>
        <dbReference type="ARBA" id="ARBA00004141"/>
    </source>
</evidence>
<name>B0VLM4_ACIBS</name>
<keyword evidence="4 6" id="KW-1133">Transmembrane helix</keyword>
<reference evidence="8 9" key="1">
    <citation type="journal article" date="2008" name="PLoS ONE">
        <title>Comparative analysis of Acinetobacters: three genomes for three lifestyles.</title>
        <authorList>
            <person name="Vallenet D."/>
            <person name="Nordmann P."/>
            <person name="Barbe V."/>
            <person name="Poirel L."/>
            <person name="Mangenot S."/>
            <person name="Bataille E."/>
            <person name="Dossat C."/>
            <person name="Gas S."/>
            <person name="Kreimeyer A."/>
            <person name="Lenoble P."/>
            <person name="Oztas S."/>
            <person name="Poulain J."/>
            <person name="Segurens B."/>
            <person name="Robert C."/>
            <person name="Abergel C."/>
            <person name="Claverie J.M."/>
            <person name="Raoult D."/>
            <person name="Medigue C."/>
            <person name="Weissenbach J."/>
            <person name="Cruveiller S."/>
        </authorList>
    </citation>
    <scope>NUCLEOTIDE SEQUENCE [LARGE SCALE GENOMIC DNA]</scope>
    <source>
        <strain evidence="8 9">SDF</strain>
    </source>
</reference>
<feature type="transmembrane region" description="Helical" evidence="6">
    <location>
        <begin position="12"/>
        <end position="37"/>
    </location>
</feature>
<accession>B0VLM4</accession>
<protein>
    <recommendedName>
        <fullName evidence="7">EamA domain-containing protein</fullName>
    </recommendedName>
</protein>
<dbReference type="HOGENOM" id="CLU_033863_5_0_6"/>
<evidence type="ECO:0000256" key="6">
    <source>
        <dbReference type="SAM" id="Phobius"/>
    </source>
</evidence>
<feature type="transmembrane region" description="Helical" evidence="6">
    <location>
        <begin position="43"/>
        <end position="66"/>
    </location>
</feature>
<keyword evidence="5 6" id="KW-0472">Membrane</keyword>
<evidence type="ECO:0000259" key="7">
    <source>
        <dbReference type="Pfam" id="PF00892"/>
    </source>
</evidence>
<dbReference type="AlphaFoldDB" id="B0VLM4"/>
<dbReference type="GO" id="GO:0016020">
    <property type="term" value="C:membrane"/>
    <property type="evidence" value="ECO:0007669"/>
    <property type="project" value="UniProtKB-SubCell"/>
</dbReference>
<gene>
    <name evidence="8" type="ordered locus">ABSDF1533</name>
</gene>
<feature type="transmembrane region" description="Helical" evidence="6">
    <location>
        <begin position="78"/>
        <end position="101"/>
    </location>
</feature>
<evidence type="ECO:0000313" key="9">
    <source>
        <dbReference type="Proteomes" id="UP000001741"/>
    </source>
</evidence>
<proteinExistence type="inferred from homology"/>
<dbReference type="Proteomes" id="UP000001741">
    <property type="component" value="Chromosome"/>
</dbReference>
<dbReference type="InterPro" id="IPR037185">
    <property type="entry name" value="EmrE-like"/>
</dbReference>
<comment type="subcellular location">
    <subcellularLocation>
        <location evidence="1">Membrane</location>
        <topology evidence="1">Multi-pass membrane protein</topology>
    </subcellularLocation>
</comment>
<feature type="transmembrane region" description="Helical" evidence="6">
    <location>
        <begin position="282"/>
        <end position="298"/>
    </location>
</feature>
<dbReference type="BioCyc" id="ABAU509170:GCL9-1246-MONOMER"/>